<name>A0AAX6NCB6_PRIAR</name>
<comment type="caution">
    <text evidence="2">The sequence shown here is derived from an EMBL/GenBank/DDBJ whole genome shotgun (WGS) entry which is preliminary data.</text>
</comment>
<keyword evidence="1" id="KW-0812">Transmembrane</keyword>
<reference evidence="2" key="1">
    <citation type="journal article" date="2022" name="J Environ Chem Eng">
        <title>Biodegradation of petroleum oil using a constructed nonpathogenic and heavy metal-tolerant bacterial consortium isolated from marine sponges.</title>
        <authorList>
            <person name="Dechsakulwatana C."/>
            <person name="Rungsihiranrut A."/>
            <person name="Muangchinda C."/>
            <person name="Ningthoujam R."/>
            <person name="Klankeo P."/>
            <person name="Pinyakong O."/>
        </authorList>
    </citation>
    <scope>NUCLEOTIDE SEQUENCE</scope>
    <source>
        <strain evidence="2">TL01-2</strain>
    </source>
</reference>
<keyword evidence="1" id="KW-1133">Transmembrane helix</keyword>
<feature type="transmembrane region" description="Helical" evidence="1">
    <location>
        <begin position="111"/>
        <end position="129"/>
    </location>
</feature>
<evidence type="ECO:0000256" key="1">
    <source>
        <dbReference type="SAM" id="Phobius"/>
    </source>
</evidence>
<accession>A0AAX6NCB6</accession>
<gene>
    <name evidence="2" type="ORF">O0Q50_19990</name>
</gene>
<dbReference type="RefSeq" id="WP_316910686.1">
    <property type="nucleotide sequence ID" value="NZ_JAPTGD010000002.1"/>
</dbReference>
<evidence type="ECO:0000313" key="3">
    <source>
        <dbReference type="Proteomes" id="UP001269400"/>
    </source>
</evidence>
<evidence type="ECO:0000313" key="2">
    <source>
        <dbReference type="EMBL" id="MDU9693459.1"/>
    </source>
</evidence>
<organism evidence="2 3">
    <name type="scientific">Priestia aryabhattai</name>
    <name type="common">Bacillus aryabhattai</name>
    <dbReference type="NCBI Taxonomy" id="412384"/>
    <lineage>
        <taxon>Bacteria</taxon>
        <taxon>Bacillati</taxon>
        <taxon>Bacillota</taxon>
        <taxon>Bacilli</taxon>
        <taxon>Bacillales</taxon>
        <taxon>Bacillaceae</taxon>
        <taxon>Priestia</taxon>
    </lineage>
</organism>
<sequence>MIPAIIEFLVIIAFVFLLFTALYAGIFFFVSKVDFLGIYTASFHDAFLFILVLNILVYLSSFLIGIVFVKIAEKNNIQKPNNVILFLLSFLLPLAYWHLTDILFSTVSISFWSLLIFSLIMAIFNMGNLKTQINKRTEKREVENEGNEEEKD</sequence>
<feature type="transmembrane region" description="Helical" evidence="1">
    <location>
        <begin position="46"/>
        <end position="69"/>
    </location>
</feature>
<proteinExistence type="predicted"/>
<feature type="transmembrane region" description="Helical" evidence="1">
    <location>
        <begin position="7"/>
        <end position="30"/>
    </location>
</feature>
<keyword evidence="1" id="KW-0472">Membrane</keyword>
<dbReference type="Proteomes" id="UP001269400">
    <property type="component" value="Unassembled WGS sequence"/>
</dbReference>
<dbReference type="AlphaFoldDB" id="A0AAX6NCB6"/>
<reference evidence="2" key="2">
    <citation type="submission" date="2022-12" db="EMBL/GenBank/DDBJ databases">
        <authorList>
            <person name="Dechsakulwatana C."/>
            <person name="Rungsihiranrut A."/>
            <person name="Muangchinda C."/>
            <person name="Ningthoujam R."/>
            <person name="Klankeo P."/>
            <person name="Pinyakong O."/>
        </authorList>
    </citation>
    <scope>NUCLEOTIDE SEQUENCE</scope>
    <source>
        <strain evidence="2">TL01-2</strain>
    </source>
</reference>
<feature type="transmembrane region" description="Helical" evidence="1">
    <location>
        <begin position="81"/>
        <end position="99"/>
    </location>
</feature>
<dbReference type="EMBL" id="JAPTGD010000002">
    <property type="protein sequence ID" value="MDU9693459.1"/>
    <property type="molecule type" value="Genomic_DNA"/>
</dbReference>
<protein>
    <submittedName>
        <fullName evidence="2">Uncharacterized protein</fullName>
    </submittedName>
</protein>